<sequence>MIYYLFNGEKSVLKNDAGEITTTFQKVSESQVNIEVEMKHEDTSTHATFRKQVVAKEDGRLHHYPIQKFAVRGINAGEHNTVKKYFTHLLGEEGYQEFREQFLKEYTVRQDLELNRLIGKG</sequence>
<protein>
    <submittedName>
        <fullName evidence="1">Uncharacterized protein</fullName>
    </submittedName>
</protein>
<evidence type="ECO:0000313" key="2">
    <source>
        <dbReference type="Proteomes" id="UP000031563"/>
    </source>
</evidence>
<dbReference type="STRING" id="1221996.QY95_03848"/>
<dbReference type="Proteomes" id="UP000031563">
    <property type="component" value="Unassembled WGS sequence"/>
</dbReference>
<proteinExistence type="predicted"/>
<dbReference type="AlphaFoldDB" id="A0A0F5HNS6"/>
<dbReference type="EMBL" id="JWIR02000083">
    <property type="protein sequence ID" value="KKB34497.1"/>
    <property type="molecule type" value="Genomic_DNA"/>
</dbReference>
<name>A0A0F5HNS6_BACTR</name>
<dbReference type="OrthoDB" id="2862096at2"/>
<organism evidence="1 2">
    <name type="scientific">Bacillus thermotolerans</name>
    <name type="common">Quasibacillus thermotolerans</name>
    <dbReference type="NCBI Taxonomy" id="1221996"/>
    <lineage>
        <taxon>Bacteria</taxon>
        <taxon>Bacillati</taxon>
        <taxon>Bacillota</taxon>
        <taxon>Bacilli</taxon>
        <taxon>Bacillales</taxon>
        <taxon>Bacillaceae</taxon>
        <taxon>Bacillus</taxon>
    </lineage>
</organism>
<keyword evidence="2" id="KW-1185">Reference proteome</keyword>
<evidence type="ECO:0000313" key="1">
    <source>
        <dbReference type="EMBL" id="KKB34497.1"/>
    </source>
</evidence>
<accession>A0A0F5HNS6</accession>
<reference evidence="1" key="1">
    <citation type="submission" date="2015-02" db="EMBL/GenBank/DDBJ databases">
        <title>Genome Assembly of Bacillaceae bacterium MTCC 8252.</title>
        <authorList>
            <person name="Verma A."/>
            <person name="Khatri I."/>
            <person name="Mual P."/>
            <person name="Subramanian S."/>
            <person name="Krishnamurthi S."/>
        </authorList>
    </citation>
    <scope>NUCLEOTIDE SEQUENCE [LARGE SCALE GENOMIC DNA]</scope>
    <source>
        <strain evidence="1">MTCC 8252</strain>
    </source>
</reference>
<gene>
    <name evidence="1" type="ORF">QY95_03848</name>
</gene>
<dbReference type="RefSeq" id="WP_040037270.1">
    <property type="nucleotide sequence ID" value="NZ_JWIQ02000037.1"/>
</dbReference>
<comment type="caution">
    <text evidence="1">The sequence shown here is derived from an EMBL/GenBank/DDBJ whole genome shotgun (WGS) entry which is preliminary data.</text>
</comment>